<comment type="caution">
    <text evidence="1">The sequence shown here is derived from an EMBL/GenBank/DDBJ whole genome shotgun (WGS) entry which is preliminary data.</text>
</comment>
<organism evidence="1 2">
    <name type="scientific">Araneus ventricosus</name>
    <name type="common">Orbweaver spider</name>
    <name type="synonym">Epeira ventricosa</name>
    <dbReference type="NCBI Taxonomy" id="182803"/>
    <lineage>
        <taxon>Eukaryota</taxon>
        <taxon>Metazoa</taxon>
        <taxon>Ecdysozoa</taxon>
        <taxon>Arthropoda</taxon>
        <taxon>Chelicerata</taxon>
        <taxon>Arachnida</taxon>
        <taxon>Araneae</taxon>
        <taxon>Araneomorphae</taxon>
        <taxon>Entelegynae</taxon>
        <taxon>Araneoidea</taxon>
        <taxon>Araneidae</taxon>
        <taxon>Araneus</taxon>
    </lineage>
</organism>
<dbReference type="Proteomes" id="UP000499080">
    <property type="component" value="Unassembled WGS sequence"/>
</dbReference>
<sequence>MCTDVCCLLPLLHTNLFIHGEVINNLSDIIVFAKIQLEDFQPQDDYKALLELTIVFLGGGTQKEHSSKGYYIMLDGQERQFTLSKYIHSEFNLNFPSKNMEFMILACLL</sequence>
<keyword evidence="2" id="KW-1185">Reference proteome</keyword>
<gene>
    <name evidence="1" type="ORF">AVEN_152354_1</name>
</gene>
<proteinExistence type="predicted"/>
<accession>A0A4Y2DCV2</accession>
<evidence type="ECO:0000313" key="1">
    <source>
        <dbReference type="EMBL" id="GBM13916.1"/>
    </source>
</evidence>
<evidence type="ECO:0000313" key="2">
    <source>
        <dbReference type="Proteomes" id="UP000499080"/>
    </source>
</evidence>
<name>A0A4Y2DCV2_ARAVE</name>
<reference evidence="1 2" key="1">
    <citation type="journal article" date="2019" name="Sci. Rep.">
        <title>Orb-weaving spider Araneus ventricosus genome elucidates the spidroin gene catalogue.</title>
        <authorList>
            <person name="Kono N."/>
            <person name="Nakamura H."/>
            <person name="Ohtoshi R."/>
            <person name="Moran D.A.P."/>
            <person name="Shinohara A."/>
            <person name="Yoshida Y."/>
            <person name="Fujiwara M."/>
            <person name="Mori M."/>
            <person name="Tomita M."/>
            <person name="Arakawa K."/>
        </authorList>
    </citation>
    <scope>NUCLEOTIDE SEQUENCE [LARGE SCALE GENOMIC DNA]</scope>
</reference>
<dbReference type="AlphaFoldDB" id="A0A4Y2DCV2"/>
<dbReference type="EMBL" id="BGPR01000336">
    <property type="protein sequence ID" value="GBM13916.1"/>
    <property type="molecule type" value="Genomic_DNA"/>
</dbReference>
<protein>
    <submittedName>
        <fullName evidence="1">Uncharacterized protein</fullName>
    </submittedName>
</protein>